<feature type="domain" description="EF-hand" evidence="4">
    <location>
        <begin position="103"/>
        <end position="138"/>
    </location>
</feature>
<gene>
    <name evidence="5" type="ORF">KP79_PYT19734</name>
</gene>
<dbReference type="Pfam" id="PF13202">
    <property type="entry name" value="EF-hand_5"/>
    <property type="match status" value="1"/>
</dbReference>
<dbReference type="PANTHER" id="PTHR23055">
    <property type="entry name" value="CALCIUM BINDING PROTEINS"/>
    <property type="match status" value="1"/>
</dbReference>
<dbReference type="SMART" id="SM00054">
    <property type="entry name" value="EFh"/>
    <property type="match status" value="3"/>
</dbReference>
<evidence type="ECO:0000256" key="1">
    <source>
        <dbReference type="ARBA" id="ARBA00022723"/>
    </source>
</evidence>
<feature type="domain" description="EF-hand" evidence="4">
    <location>
        <begin position="67"/>
        <end position="102"/>
    </location>
</feature>
<name>A0A210QT32_MIZYE</name>
<dbReference type="PROSITE" id="PS00018">
    <property type="entry name" value="EF_HAND_1"/>
    <property type="match status" value="2"/>
</dbReference>
<evidence type="ECO:0000256" key="2">
    <source>
        <dbReference type="ARBA" id="ARBA00022737"/>
    </source>
</evidence>
<comment type="caution">
    <text evidence="5">The sequence shown here is derived from an EMBL/GenBank/DDBJ whole genome shotgun (WGS) entry which is preliminary data.</text>
</comment>
<dbReference type="Proteomes" id="UP000242188">
    <property type="component" value="Unassembled WGS sequence"/>
</dbReference>
<keyword evidence="6" id="KW-1185">Reference proteome</keyword>
<accession>A0A210QT32</accession>
<dbReference type="InterPro" id="IPR011992">
    <property type="entry name" value="EF-hand-dom_pair"/>
</dbReference>
<dbReference type="Pfam" id="PF13499">
    <property type="entry name" value="EF-hand_7"/>
    <property type="match status" value="1"/>
</dbReference>
<dbReference type="CDD" id="cd00051">
    <property type="entry name" value="EFh"/>
    <property type="match status" value="2"/>
</dbReference>
<dbReference type="AlphaFoldDB" id="A0A210QT32"/>
<dbReference type="STRING" id="6573.A0A210QT32"/>
<dbReference type="OrthoDB" id="191686at2759"/>
<dbReference type="InterPro" id="IPR002048">
    <property type="entry name" value="EF_hand_dom"/>
</dbReference>
<organism evidence="5 6">
    <name type="scientific">Mizuhopecten yessoensis</name>
    <name type="common">Japanese scallop</name>
    <name type="synonym">Patinopecten yessoensis</name>
    <dbReference type="NCBI Taxonomy" id="6573"/>
    <lineage>
        <taxon>Eukaryota</taxon>
        <taxon>Metazoa</taxon>
        <taxon>Spiralia</taxon>
        <taxon>Lophotrochozoa</taxon>
        <taxon>Mollusca</taxon>
        <taxon>Bivalvia</taxon>
        <taxon>Autobranchia</taxon>
        <taxon>Pteriomorphia</taxon>
        <taxon>Pectinida</taxon>
        <taxon>Pectinoidea</taxon>
        <taxon>Pectinidae</taxon>
        <taxon>Mizuhopecten</taxon>
    </lineage>
</organism>
<dbReference type="Gene3D" id="1.10.238.10">
    <property type="entry name" value="EF-hand"/>
    <property type="match status" value="1"/>
</dbReference>
<dbReference type="SUPFAM" id="SSF47473">
    <property type="entry name" value="EF-hand"/>
    <property type="match status" value="1"/>
</dbReference>
<dbReference type="EMBL" id="NEDP02002051">
    <property type="protein sequence ID" value="OWF51891.1"/>
    <property type="molecule type" value="Genomic_DNA"/>
</dbReference>
<evidence type="ECO:0000259" key="4">
    <source>
        <dbReference type="PROSITE" id="PS50222"/>
    </source>
</evidence>
<sequence>MESLKAKARSRRKLVDDLHRKSHFGVPEVERLLKMHQKNAGTHGKSDKPKMERQRFADLLYEEFKMTDDVLMDRIFRAFDVDADGYLSDEEWVLGFSTFLKGSLEEKMKYTFKVYDQNADGFISREEMFQFLKNSLVTQQTEEDPDEGIKELVELLLKKMDDDHDSKLSLKDFEQAVQEEPLLLELLGPCLPSRKFTEKFLTLIGCDNRST</sequence>
<dbReference type="InterPro" id="IPR018247">
    <property type="entry name" value="EF_Hand_1_Ca_BS"/>
</dbReference>
<proteinExistence type="predicted"/>
<keyword evidence="3" id="KW-0106">Calcium</keyword>
<reference evidence="5 6" key="1">
    <citation type="journal article" date="2017" name="Nat. Ecol. Evol.">
        <title>Scallop genome provides insights into evolution of bilaterian karyotype and development.</title>
        <authorList>
            <person name="Wang S."/>
            <person name="Zhang J."/>
            <person name="Jiao W."/>
            <person name="Li J."/>
            <person name="Xun X."/>
            <person name="Sun Y."/>
            <person name="Guo X."/>
            <person name="Huan P."/>
            <person name="Dong B."/>
            <person name="Zhang L."/>
            <person name="Hu X."/>
            <person name="Sun X."/>
            <person name="Wang J."/>
            <person name="Zhao C."/>
            <person name="Wang Y."/>
            <person name="Wang D."/>
            <person name="Huang X."/>
            <person name="Wang R."/>
            <person name="Lv J."/>
            <person name="Li Y."/>
            <person name="Zhang Z."/>
            <person name="Liu B."/>
            <person name="Lu W."/>
            <person name="Hui Y."/>
            <person name="Liang J."/>
            <person name="Zhou Z."/>
            <person name="Hou R."/>
            <person name="Li X."/>
            <person name="Liu Y."/>
            <person name="Li H."/>
            <person name="Ning X."/>
            <person name="Lin Y."/>
            <person name="Zhao L."/>
            <person name="Xing Q."/>
            <person name="Dou J."/>
            <person name="Li Y."/>
            <person name="Mao J."/>
            <person name="Guo H."/>
            <person name="Dou H."/>
            <person name="Li T."/>
            <person name="Mu C."/>
            <person name="Jiang W."/>
            <person name="Fu Q."/>
            <person name="Fu X."/>
            <person name="Miao Y."/>
            <person name="Liu J."/>
            <person name="Yu Q."/>
            <person name="Li R."/>
            <person name="Liao H."/>
            <person name="Li X."/>
            <person name="Kong Y."/>
            <person name="Jiang Z."/>
            <person name="Chourrout D."/>
            <person name="Li R."/>
            <person name="Bao Z."/>
        </authorList>
    </citation>
    <scope>NUCLEOTIDE SEQUENCE [LARGE SCALE GENOMIC DNA]</scope>
    <source>
        <strain evidence="5 6">PY_sf001</strain>
    </source>
</reference>
<evidence type="ECO:0000313" key="5">
    <source>
        <dbReference type="EMBL" id="OWF51891.1"/>
    </source>
</evidence>
<dbReference type="GO" id="GO:0005509">
    <property type="term" value="F:calcium ion binding"/>
    <property type="evidence" value="ECO:0007669"/>
    <property type="project" value="InterPro"/>
</dbReference>
<protein>
    <submittedName>
        <fullName evidence="5">EF-hand calcium-binding domain-containing protein 1</fullName>
    </submittedName>
</protein>
<dbReference type="InterPro" id="IPR028846">
    <property type="entry name" value="Recoverin"/>
</dbReference>
<keyword evidence="2" id="KW-0677">Repeat</keyword>
<dbReference type="PROSITE" id="PS50222">
    <property type="entry name" value="EF_HAND_2"/>
    <property type="match status" value="3"/>
</dbReference>
<dbReference type="PRINTS" id="PR00450">
    <property type="entry name" value="RECOVERIN"/>
</dbReference>
<feature type="domain" description="EF-hand" evidence="4">
    <location>
        <begin position="148"/>
        <end position="183"/>
    </location>
</feature>
<evidence type="ECO:0000256" key="3">
    <source>
        <dbReference type="ARBA" id="ARBA00022837"/>
    </source>
</evidence>
<evidence type="ECO:0000313" key="6">
    <source>
        <dbReference type="Proteomes" id="UP000242188"/>
    </source>
</evidence>
<dbReference type="PANTHER" id="PTHR23055:SF60">
    <property type="entry name" value="CALAXIN"/>
    <property type="match status" value="1"/>
</dbReference>
<keyword evidence="1" id="KW-0479">Metal-binding</keyword>